<evidence type="ECO:0000256" key="2">
    <source>
        <dbReference type="ARBA" id="ARBA00023125"/>
    </source>
</evidence>
<dbReference type="Proteomes" id="UP001500449">
    <property type="component" value="Unassembled WGS sequence"/>
</dbReference>
<dbReference type="InterPro" id="IPR058245">
    <property type="entry name" value="NreC/VraR/RcsB-like_REC"/>
</dbReference>
<sequence>MQEQVRVLVVDDQRPFRVAASAVIARMPGWSVVGVAETGEEAVSVASGLVPDLVLMDFNLPGIDGVEAAARVAASVPGVRTVLCSTYRREDIPGADKVAAYLNKEELGRAALQTLWQEIRPAA</sequence>
<dbReference type="CDD" id="cd17535">
    <property type="entry name" value="REC_NarL-like"/>
    <property type="match status" value="1"/>
</dbReference>
<evidence type="ECO:0000256" key="4">
    <source>
        <dbReference type="PROSITE-ProRule" id="PRU00169"/>
    </source>
</evidence>
<dbReference type="RefSeq" id="WP_344416236.1">
    <property type="nucleotide sequence ID" value="NZ_BAAAQK010000005.1"/>
</dbReference>
<dbReference type="InterPro" id="IPR011006">
    <property type="entry name" value="CheY-like_superfamily"/>
</dbReference>
<keyword evidence="2" id="KW-0238">DNA-binding</keyword>
<organism evidence="6 7">
    <name type="scientific">Pseudonocardia ailaonensis</name>
    <dbReference type="NCBI Taxonomy" id="367279"/>
    <lineage>
        <taxon>Bacteria</taxon>
        <taxon>Bacillati</taxon>
        <taxon>Actinomycetota</taxon>
        <taxon>Actinomycetes</taxon>
        <taxon>Pseudonocardiales</taxon>
        <taxon>Pseudonocardiaceae</taxon>
        <taxon>Pseudonocardia</taxon>
    </lineage>
</organism>
<keyword evidence="7" id="KW-1185">Reference proteome</keyword>
<dbReference type="SUPFAM" id="SSF52172">
    <property type="entry name" value="CheY-like"/>
    <property type="match status" value="1"/>
</dbReference>
<evidence type="ECO:0000256" key="3">
    <source>
        <dbReference type="ARBA" id="ARBA00023163"/>
    </source>
</evidence>
<evidence type="ECO:0000259" key="5">
    <source>
        <dbReference type="PROSITE" id="PS50110"/>
    </source>
</evidence>
<evidence type="ECO:0000256" key="1">
    <source>
        <dbReference type="ARBA" id="ARBA00023015"/>
    </source>
</evidence>
<proteinExistence type="predicted"/>
<dbReference type="EMBL" id="BAAAQK010000005">
    <property type="protein sequence ID" value="GAA1846580.1"/>
    <property type="molecule type" value="Genomic_DNA"/>
</dbReference>
<dbReference type="InterPro" id="IPR039420">
    <property type="entry name" value="WalR-like"/>
</dbReference>
<evidence type="ECO:0000313" key="7">
    <source>
        <dbReference type="Proteomes" id="UP001500449"/>
    </source>
</evidence>
<keyword evidence="1" id="KW-0805">Transcription regulation</keyword>
<evidence type="ECO:0000313" key="6">
    <source>
        <dbReference type="EMBL" id="GAA1846580.1"/>
    </source>
</evidence>
<dbReference type="PANTHER" id="PTHR43214">
    <property type="entry name" value="TWO-COMPONENT RESPONSE REGULATOR"/>
    <property type="match status" value="1"/>
</dbReference>
<accession>A0ABN2N3K3</accession>
<reference evidence="6 7" key="1">
    <citation type="journal article" date="2019" name="Int. J. Syst. Evol. Microbiol.">
        <title>The Global Catalogue of Microorganisms (GCM) 10K type strain sequencing project: providing services to taxonomists for standard genome sequencing and annotation.</title>
        <authorList>
            <consortium name="The Broad Institute Genomics Platform"/>
            <consortium name="The Broad Institute Genome Sequencing Center for Infectious Disease"/>
            <person name="Wu L."/>
            <person name="Ma J."/>
        </authorList>
    </citation>
    <scope>NUCLEOTIDE SEQUENCE [LARGE SCALE GENOMIC DNA]</scope>
    <source>
        <strain evidence="6 7">JCM 16009</strain>
    </source>
</reference>
<feature type="modified residue" description="4-aspartylphosphate" evidence="4">
    <location>
        <position position="57"/>
    </location>
</feature>
<comment type="caution">
    <text evidence="6">The sequence shown here is derived from an EMBL/GenBank/DDBJ whole genome shotgun (WGS) entry which is preliminary data.</text>
</comment>
<dbReference type="InterPro" id="IPR001789">
    <property type="entry name" value="Sig_transdc_resp-reg_receiver"/>
</dbReference>
<dbReference type="Pfam" id="PF00072">
    <property type="entry name" value="Response_reg"/>
    <property type="match status" value="1"/>
</dbReference>
<feature type="domain" description="Response regulatory" evidence="5">
    <location>
        <begin position="6"/>
        <end position="119"/>
    </location>
</feature>
<dbReference type="PROSITE" id="PS50110">
    <property type="entry name" value="RESPONSE_REGULATORY"/>
    <property type="match status" value="1"/>
</dbReference>
<dbReference type="PANTHER" id="PTHR43214:SF24">
    <property type="entry name" value="TRANSCRIPTIONAL REGULATORY PROTEIN NARL-RELATED"/>
    <property type="match status" value="1"/>
</dbReference>
<name>A0ABN2N3K3_9PSEU</name>
<keyword evidence="3" id="KW-0804">Transcription</keyword>
<dbReference type="SMART" id="SM00448">
    <property type="entry name" value="REC"/>
    <property type="match status" value="1"/>
</dbReference>
<gene>
    <name evidence="6" type="ORF">GCM10009836_27710</name>
</gene>
<keyword evidence="4" id="KW-0597">Phosphoprotein</keyword>
<dbReference type="Gene3D" id="3.40.50.2300">
    <property type="match status" value="1"/>
</dbReference>
<protein>
    <recommendedName>
        <fullName evidence="5">Response regulatory domain-containing protein</fullName>
    </recommendedName>
</protein>